<sequence>MPDVEHTNFTYVDTDEGMAEVLPALERAPSIAIDIEADSLHHYFEKVCLIQITIEEENYIVDPLTDMDLDPFLQVLAHKTLILHDAGYDLRMLKNSFGFETKAPVFDTMLAAQLLGYKRLGLVALIKHFCGVSLSKHGQKSDWSRRPLTPNQLQYASDDTYYLHVLAEKLHNQLEQLGRLEWHDQACKKMVRSATAEKEPPDPDRIWRIKGTSKLDPLRLTLVKHIWHWRNDEARKADRPAFHFMHNKDILKLADWVASHPHASIRKSGLLPDNCRGSRRAALENAVHQALSTPPDQMVAKQKRKKSAPAIPYCQQIIEDLRERTRKKGEQLNLPPQIIASRATLTHIGRDRISDFDRLVEEVGMLPWQADILLPDIKETLAKYPKK</sequence>
<dbReference type="SMART" id="SM00474">
    <property type="entry name" value="35EXOc"/>
    <property type="match status" value="1"/>
</dbReference>
<evidence type="ECO:0000313" key="2">
    <source>
        <dbReference type="EMBL" id="AQT70000.1"/>
    </source>
</evidence>
<reference evidence="3" key="1">
    <citation type="submission" date="2017-02" db="EMBL/GenBank/DDBJ databases">
        <title>Comparative genomics and description of representatives of a novel lineage of planctomycetes thriving in anoxic sediments.</title>
        <authorList>
            <person name="Spring S."/>
            <person name="Bunk B."/>
            <person name="Sproer C."/>
        </authorList>
    </citation>
    <scope>NUCLEOTIDE SEQUENCE [LARGE SCALE GENOMIC DNA]</scope>
    <source>
        <strain evidence="3">ST-NAGAB-D1</strain>
    </source>
</reference>
<accession>A0A1U9NQV7</accession>
<dbReference type="AlphaFoldDB" id="A0A1U9NQV7"/>
<dbReference type="GO" id="GO:0006139">
    <property type="term" value="P:nucleobase-containing compound metabolic process"/>
    <property type="evidence" value="ECO:0007669"/>
    <property type="project" value="InterPro"/>
</dbReference>
<dbReference type="SUPFAM" id="SSF47819">
    <property type="entry name" value="HRDC-like"/>
    <property type="match status" value="1"/>
</dbReference>
<proteinExistence type="predicted"/>
<dbReference type="Gene3D" id="3.30.420.10">
    <property type="entry name" value="Ribonuclease H-like superfamily/Ribonuclease H"/>
    <property type="match status" value="1"/>
</dbReference>
<dbReference type="GO" id="GO:0003676">
    <property type="term" value="F:nucleic acid binding"/>
    <property type="evidence" value="ECO:0007669"/>
    <property type="project" value="InterPro"/>
</dbReference>
<dbReference type="PANTHER" id="PTHR47649:SF1">
    <property type="entry name" value="RIBONUCLEASE D"/>
    <property type="match status" value="1"/>
</dbReference>
<evidence type="ECO:0000259" key="1">
    <source>
        <dbReference type="SMART" id="SM00474"/>
    </source>
</evidence>
<dbReference type="RefSeq" id="WP_146663633.1">
    <property type="nucleotide sequence ID" value="NZ_CP019791.1"/>
</dbReference>
<feature type="domain" description="3'-5' exonuclease" evidence="1">
    <location>
        <begin position="9"/>
        <end position="175"/>
    </location>
</feature>
<dbReference type="STRING" id="1936003.STSP2_03201"/>
<dbReference type="OrthoDB" id="9800549at2"/>
<dbReference type="SUPFAM" id="SSF53098">
    <property type="entry name" value="Ribonuclease H-like"/>
    <property type="match status" value="1"/>
</dbReference>
<protein>
    <submittedName>
        <fullName evidence="2">Ribonuclease D</fullName>
        <ecNumber evidence="2">3.1.13.5</ecNumber>
    </submittedName>
</protein>
<dbReference type="InterPro" id="IPR044876">
    <property type="entry name" value="HRDC_dom_sf"/>
</dbReference>
<dbReference type="KEGG" id="alus:STSP2_03201"/>
<dbReference type="Pfam" id="PF01612">
    <property type="entry name" value="DNA_pol_A_exo1"/>
    <property type="match status" value="1"/>
</dbReference>
<keyword evidence="2" id="KW-0378">Hydrolase</keyword>
<dbReference type="EC" id="3.1.13.5" evidence="2"/>
<dbReference type="Proteomes" id="UP000189674">
    <property type="component" value="Chromosome"/>
</dbReference>
<dbReference type="InterPro" id="IPR051086">
    <property type="entry name" value="RNase_D-like"/>
</dbReference>
<dbReference type="GO" id="GO:0033890">
    <property type="term" value="F:ribonuclease D activity"/>
    <property type="evidence" value="ECO:0007669"/>
    <property type="project" value="UniProtKB-EC"/>
</dbReference>
<gene>
    <name evidence="2" type="primary">rnd</name>
    <name evidence="2" type="ORF">STSP2_03201</name>
</gene>
<dbReference type="CDD" id="cd06142">
    <property type="entry name" value="RNaseD_exo"/>
    <property type="match status" value="1"/>
</dbReference>
<name>A0A1U9NQV7_9BACT</name>
<dbReference type="GO" id="GO:0000166">
    <property type="term" value="F:nucleotide binding"/>
    <property type="evidence" value="ECO:0007669"/>
    <property type="project" value="InterPro"/>
</dbReference>
<dbReference type="InterPro" id="IPR010997">
    <property type="entry name" value="HRDC-like_sf"/>
</dbReference>
<dbReference type="InterPro" id="IPR002562">
    <property type="entry name" value="3'-5'_exonuclease_dom"/>
</dbReference>
<dbReference type="GO" id="GO:0008408">
    <property type="term" value="F:3'-5' exonuclease activity"/>
    <property type="evidence" value="ECO:0007669"/>
    <property type="project" value="InterPro"/>
</dbReference>
<keyword evidence="3" id="KW-1185">Reference proteome</keyword>
<dbReference type="EMBL" id="CP019791">
    <property type="protein sequence ID" value="AQT70000.1"/>
    <property type="molecule type" value="Genomic_DNA"/>
</dbReference>
<dbReference type="Gene3D" id="1.10.150.80">
    <property type="entry name" value="HRDC domain"/>
    <property type="match status" value="1"/>
</dbReference>
<dbReference type="InterPro" id="IPR036397">
    <property type="entry name" value="RNaseH_sf"/>
</dbReference>
<evidence type="ECO:0000313" key="3">
    <source>
        <dbReference type="Proteomes" id="UP000189674"/>
    </source>
</evidence>
<dbReference type="InterPro" id="IPR012337">
    <property type="entry name" value="RNaseH-like_sf"/>
</dbReference>
<dbReference type="PANTHER" id="PTHR47649">
    <property type="entry name" value="RIBONUCLEASE D"/>
    <property type="match status" value="1"/>
</dbReference>
<organism evidence="2 3">
    <name type="scientific">Anaerohalosphaera lusitana</name>
    <dbReference type="NCBI Taxonomy" id="1936003"/>
    <lineage>
        <taxon>Bacteria</taxon>
        <taxon>Pseudomonadati</taxon>
        <taxon>Planctomycetota</taxon>
        <taxon>Phycisphaerae</taxon>
        <taxon>Sedimentisphaerales</taxon>
        <taxon>Anaerohalosphaeraceae</taxon>
        <taxon>Anaerohalosphaera</taxon>
    </lineage>
</organism>